<keyword evidence="2" id="KW-0677">Repeat</keyword>
<evidence type="ECO:0000256" key="1">
    <source>
        <dbReference type="ARBA" id="ARBA00022574"/>
    </source>
</evidence>
<sequence length="774" mass="86848">MSILSKYHVHCLFMFCWHRKKRPLNAATTHSKEFAVPKPFIPTTPGAMLLANASVRRLRGEKIGQKRGKEGIERSTAREQQTDGHSAKIRRQRQNNRPQQQQQQIEEQQQNQQNEEAVDDEEQQQRAEREAAEAAAEVGHGAETAAAEPHGEAAEQRSSPGGDFRRYLSPPRKIRRMHGGVITSGSGGASASVAATKSVGQRIKNATLKQEHGGGPAAVANGTSYGGGARGVRGTPQQLSALHACQTTQFLRQHQSVALTELQKNTVRIIGQYLRELGMMETVDSLVEESGCRIENPLSQKLRDYVQMAEWQKALGIVEKLRAQLSQRQYVTVRVLLLEERFKELIERGEFLLALRLLQLEFPKCKELLPRHEHWATVLCSRDIGPKAPREGAETGGSAQNVLSTLRKVLPPSLMLPPNRLQELMKQSWMYQTKQCDLHVLPREQNVLDERSILVDHQCTSHEFPSKNTSTLYLHNAEVWCVKFSPCGNYLASGAKGNQVLIWRVISPTQVHIHQNIHILQEIVGISSLSWSQDSRYLAVTSTEQANGVGCFIYFVPSGRLVKEYVHYTGDAFTTVAFFKDGSHKLACAGEKGHFHVYDIHRPEDSAKMFEGFRIRCLYACMDGKTVLAADTHNRIRAYDFETMHEQTLIQEASQIITFCVDRKEKYCLVTTKTEGIRLWDLRTNDLVRSFFGSKHNEFVITSSFGGPDELFIASGSEDNTVVIWNTRRTHPVKRLIGHTSTVNAVSWNPVDNSMVASGSDDGTIKIWSCGTSF</sequence>
<dbReference type="PROSITE" id="PS00678">
    <property type="entry name" value="WD_REPEATS_1"/>
    <property type="match status" value="1"/>
</dbReference>
<evidence type="ECO:0000256" key="3">
    <source>
        <dbReference type="PROSITE-ProRule" id="PRU00221"/>
    </source>
</evidence>
<dbReference type="InterPro" id="IPR051350">
    <property type="entry name" value="WD_repeat-ST_regulator"/>
</dbReference>
<feature type="compositionally biased region" description="Low complexity" evidence="4">
    <location>
        <begin position="133"/>
        <end position="148"/>
    </location>
</feature>
<dbReference type="SMART" id="SM00320">
    <property type="entry name" value="WD40"/>
    <property type="match status" value="6"/>
</dbReference>
<evidence type="ECO:0000256" key="2">
    <source>
        <dbReference type="ARBA" id="ARBA00022737"/>
    </source>
</evidence>
<reference evidence="5 6" key="1">
    <citation type="submission" date="2024-10" db="EMBL/GenBank/DDBJ databases">
        <authorList>
            <person name="Kim D."/>
        </authorList>
    </citation>
    <scope>NUCLEOTIDE SEQUENCE [LARGE SCALE GENOMIC DNA]</scope>
    <source>
        <strain evidence="5">BH-2024</strain>
    </source>
</reference>
<dbReference type="InterPro" id="IPR020472">
    <property type="entry name" value="WD40_PAC1"/>
</dbReference>
<feature type="repeat" description="WD" evidence="3">
    <location>
        <begin position="708"/>
        <end position="735"/>
    </location>
</feature>
<dbReference type="CDD" id="cd00200">
    <property type="entry name" value="WD40"/>
    <property type="match status" value="1"/>
</dbReference>
<dbReference type="InterPro" id="IPR001680">
    <property type="entry name" value="WD40_rpt"/>
</dbReference>
<dbReference type="PANTHER" id="PTHR22838:SF0">
    <property type="entry name" value="WD REPEAT-CONTAINING PROTEIN 26"/>
    <property type="match status" value="1"/>
</dbReference>
<dbReference type="PROSITE" id="PS50896">
    <property type="entry name" value="LISH"/>
    <property type="match status" value="1"/>
</dbReference>
<gene>
    <name evidence="5" type="ORF">niasHT_024207</name>
</gene>
<feature type="repeat" description="WD" evidence="3">
    <location>
        <begin position="472"/>
        <end position="513"/>
    </location>
</feature>
<evidence type="ECO:0000313" key="6">
    <source>
        <dbReference type="Proteomes" id="UP001620626"/>
    </source>
</evidence>
<name>A0ABD2JLW5_9BILA</name>
<feature type="compositionally biased region" description="Basic and acidic residues" evidence="4">
    <location>
        <begin position="123"/>
        <end position="132"/>
    </location>
</feature>
<feature type="compositionally biased region" description="Basic and acidic residues" evidence="4">
    <location>
        <begin position="60"/>
        <end position="86"/>
    </location>
</feature>
<feature type="compositionally biased region" description="Low complexity" evidence="4">
    <location>
        <begin position="95"/>
        <end position="115"/>
    </location>
</feature>
<evidence type="ECO:0000256" key="4">
    <source>
        <dbReference type="SAM" id="MobiDB-lite"/>
    </source>
</evidence>
<dbReference type="AlphaFoldDB" id="A0ABD2JLW5"/>
<keyword evidence="6" id="KW-1185">Reference proteome</keyword>
<dbReference type="Pfam" id="PF00400">
    <property type="entry name" value="WD40"/>
    <property type="match status" value="3"/>
</dbReference>
<accession>A0ABD2JLW5</accession>
<protein>
    <recommendedName>
        <fullName evidence="7">WD repeat-containing protein 26</fullName>
    </recommendedName>
</protein>
<dbReference type="Proteomes" id="UP001620626">
    <property type="component" value="Unassembled WGS sequence"/>
</dbReference>
<dbReference type="PROSITE" id="PS50082">
    <property type="entry name" value="WD_REPEATS_2"/>
    <property type="match status" value="3"/>
</dbReference>
<dbReference type="PROSITE" id="PS50294">
    <property type="entry name" value="WD_REPEATS_REGION"/>
    <property type="match status" value="2"/>
</dbReference>
<dbReference type="InterPro" id="IPR006594">
    <property type="entry name" value="LisH"/>
</dbReference>
<comment type="caution">
    <text evidence="5">The sequence shown here is derived from an EMBL/GenBank/DDBJ whole genome shotgun (WGS) entry which is preliminary data.</text>
</comment>
<evidence type="ECO:0008006" key="7">
    <source>
        <dbReference type="Google" id="ProtNLM"/>
    </source>
</evidence>
<dbReference type="SUPFAM" id="SSF50978">
    <property type="entry name" value="WD40 repeat-like"/>
    <property type="match status" value="1"/>
</dbReference>
<dbReference type="PANTHER" id="PTHR22838">
    <property type="entry name" value="WD REPEAT PROTEIN 26-RELATED"/>
    <property type="match status" value="1"/>
</dbReference>
<feature type="region of interest" description="Disordered" evidence="4">
    <location>
        <begin position="60"/>
        <end position="168"/>
    </location>
</feature>
<dbReference type="Gene3D" id="2.130.10.10">
    <property type="entry name" value="YVTN repeat-like/Quinoprotein amine dehydrogenase"/>
    <property type="match status" value="2"/>
</dbReference>
<proteinExistence type="predicted"/>
<dbReference type="InterPro" id="IPR015943">
    <property type="entry name" value="WD40/YVTN_repeat-like_dom_sf"/>
</dbReference>
<dbReference type="InterPro" id="IPR019775">
    <property type="entry name" value="WD40_repeat_CS"/>
</dbReference>
<dbReference type="InterPro" id="IPR036322">
    <property type="entry name" value="WD40_repeat_dom_sf"/>
</dbReference>
<organism evidence="5 6">
    <name type="scientific">Heterodera trifolii</name>
    <dbReference type="NCBI Taxonomy" id="157864"/>
    <lineage>
        <taxon>Eukaryota</taxon>
        <taxon>Metazoa</taxon>
        <taxon>Ecdysozoa</taxon>
        <taxon>Nematoda</taxon>
        <taxon>Chromadorea</taxon>
        <taxon>Rhabditida</taxon>
        <taxon>Tylenchina</taxon>
        <taxon>Tylenchomorpha</taxon>
        <taxon>Tylenchoidea</taxon>
        <taxon>Heteroderidae</taxon>
        <taxon>Heteroderinae</taxon>
        <taxon>Heterodera</taxon>
    </lineage>
</organism>
<dbReference type="EMBL" id="JBICBT010000941">
    <property type="protein sequence ID" value="KAL3091625.1"/>
    <property type="molecule type" value="Genomic_DNA"/>
</dbReference>
<feature type="repeat" description="WD" evidence="3">
    <location>
        <begin position="736"/>
        <end position="774"/>
    </location>
</feature>
<keyword evidence="1 3" id="KW-0853">WD repeat</keyword>
<evidence type="ECO:0000313" key="5">
    <source>
        <dbReference type="EMBL" id="KAL3091625.1"/>
    </source>
</evidence>
<dbReference type="PRINTS" id="PR00320">
    <property type="entry name" value="GPROTEINBRPT"/>
</dbReference>